<reference evidence="3" key="1">
    <citation type="journal article" date="2012" name="Proc. Natl. Acad. Sci. U.S.A.">
        <title>Genome sequence of the button mushroom Agaricus bisporus reveals mechanisms governing adaptation to a humic-rich ecological niche.</title>
        <authorList>
            <person name="Morin E."/>
            <person name="Kohler A."/>
            <person name="Baker A.R."/>
            <person name="Foulongne-Oriol M."/>
            <person name="Lombard V."/>
            <person name="Nagy L.G."/>
            <person name="Ohm R.A."/>
            <person name="Patyshakuliyeva A."/>
            <person name="Brun A."/>
            <person name="Aerts A.L."/>
            <person name="Bailey A.M."/>
            <person name="Billette C."/>
            <person name="Coutinho P.M."/>
            <person name="Deakin G."/>
            <person name="Doddapaneni H."/>
            <person name="Floudas D."/>
            <person name="Grimwood J."/>
            <person name="Hilden K."/>
            <person name="Kuees U."/>
            <person name="LaButti K.M."/>
            <person name="Lapidus A."/>
            <person name="Lindquist E.A."/>
            <person name="Lucas S.M."/>
            <person name="Murat C."/>
            <person name="Riley R.W."/>
            <person name="Salamov A.A."/>
            <person name="Schmutz J."/>
            <person name="Subramanian V."/>
            <person name="Woesten H.A.B."/>
            <person name="Xu J."/>
            <person name="Eastwood D.C."/>
            <person name="Foster G.D."/>
            <person name="Sonnenberg A.S."/>
            <person name="Cullen D."/>
            <person name="de Vries R.P."/>
            <person name="Lundell T."/>
            <person name="Hibbett D.S."/>
            <person name="Henrissat B."/>
            <person name="Burton K.S."/>
            <person name="Kerrigan R.W."/>
            <person name="Challen M.P."/>
            <person name="Grigoriev I.V."/>
            <person name="Martin F."/>
        </authorList>
    </citation>
    <scope>NUCLEOTIDE SEQUENCE [LARGE SCALE GENOMIC DNA]</scope>
    <source>
        <strain evidence="3">JB137-S8 / ATCC MYA-4627 / FGSC 10392</strain>
    </source>
</reference>
<dbReference type="AlphaFoldDB" id="K5VNF8"/>
<proteinExistence type="predicted"/>
<dbReference type="OrthoDB" id="3236755at2759"/>
<dbReference type="Proteomes" id="UP000008493">
    <property type="component" value="Unassembled WGS sequence"/>
</dbReference>
<feature type="region of interest" description="Disordered" evidence="1">
    <location>
        <begin position="63"/>
        <end position="85"/>
    </location>
</feature>
<keyword evidence="3" id="KW-1185">Reference proteome</keyword>
<dbReference type="GeneID" id="18827506"/>
<dbReference type="EMBL" id="JH971406">
    <property type="protein sequence ID" value="EKM75999.1"/>
    <property type="molecule type" value="Genomic_DNA"/>
</dbReference>
<accession>K5VNF8</accession>
<name>K5VNF8_AGABU</name>
<dbReference type="KEGG" id="abp:AGABI1DRAFT131717"/>
<dbReference type="HOGENOM" id="CLU_1539556_0_0_1"/>
<organism evidence="2 3">
    <name type="scientific">Agaricus bisporus var. burnettii (strain JB137-S8 / ATCC MYA-4627 / FGSC 10392)</name>
    <name type="common">White button mushroom</name>
    <dbReference type="NCBI Taxonomy" id="597362"/>
    <lineage>
        <taxon>Eukaryota</taxon>
        <taxon>Fungi</taxon>
        <taxon>Dikarya</taxon>
        <taxon>Basidiomycota</taxon>
        <taxon>Agaricomycotina</taxon>
        <taxon>Agaricomycetes</taxon>
        <taxon>Agaricomycetidae</taxon>
        <taxon>Agaricales</taxon>
        <taxon>Agaricineae</taxon>
        <taxon>Agaricaceae</taxon>
        <taxon>Agaricus</taxon>
    </lineage>
</organism>
<evidence type="ECO:0000313" key="2">
    <source>
        <dbReference type="EMBL" id="EKM75999.1"/>
    </source>
</evidence>
<dbReference type="InParanoid" id="K5VNF8"/>
<evidence type="ECO:0000256" key="1">
    <source>
        <dbReference type="SAM" id="MobiDB-lite"/>
    </source>
</evidence>
<protein>
    <submittedName>
        <fullName evidence="2">Uncharacterized protein</fullName>
    </submittedName>
</protein>
<sequence length="174" mass="19232">MEEERTGSVFTWLSPPLRSRISVDMMGAITRVRRHFKEESKLNSPSLRRPKLHFYEFRNRFMDDTQKGENQASSDTGEPGEKEKFSEVVINGADADEADDEDDWLTHDTDTAKVHSASGSIEASPVALDSTHVAAALSWNAPSRVPPDTSSTLSLALEVIASGDDNDFSISLDF</sequence>
<gene>
    <name evidence="2" type="ORF">AGABI1DRAFT_131717</name>
</gene>
<dbReference type="RefSeq" id="XP_007333373.1">
    <property type="nucleotide sequence ID" value="XM_007333311.1"/>
</dbReference>
<evidence type="ECO:0000313" key="3">
    <source>
        <dbReference type="Proteomes" id="UP000008493"/>
    </source>
</evidence>